<dbReference type="PROSITE" id="PS00687">
    <property type="entry name" value="ALDEHYDE_DEHYDR_GLU"/>
    <property type="match status" value="1"/>
</dbReference>
<evidence type="ECO:0000256" key="1">
    <source>
        <dbReference type="ARBA" id="ARBA00009986"/>
    </source>
</evidence>
<sequence length="463" mass="51049">MSKLEYTSLDEIPKIHELLRAGFKSGKTRPVAYRKHQLLQLAYLLKDNRQRFRDAFSADFKRPYEESDMLEIDPSIGCVVEAYDSVAKWAARERAPFDQLWFAMSPAIRKEPRGTVLVVAPFNYPVLLLVNGFVGAIAAGCTVLLKPSELVPSISGLLAELLPQYLDQDLYRIVNGAVPEMTKILELKWDHIFYTGGGRVAQIISIAAAKHLTPLTLELGGKSPVVIDPGCDLNVAARRILWGKTINAGQVCLAPDYALVPKDFQDTFVAAMQRAFNEFFPTESPRPGVMSCIVSQQHASRLKRLVDETKGTIVFGGQVDVEQQFISPTVVKDVAGDDVLMSEEIFGPILPVVPVKDVDEAIEFINARDSPLALYVFSRDSAFKAKVFDNTQSGMAVANEVVIGMAVHGVPFGGTGASGHGYSTGKWSFDAFTHLRATFDNPSWVDTLIFNRRYPPYSVCLVA</sequence>
<evidence type="ECO:0000259" key="8">
    <source>
        <dbReference type="Pfam" id="PF00171"/>
    </source>
</evidence>
<feature type="domain" description="Aldehyde dehydrogenase" evidence="8">
    <location>
        <begin position="11"/>
        <end position="436"/>
    </location>
</feature>
<keyword evidence="2 4" id="KW-0560">Oxidoreductase</keyword>
<dbReference type="PANTHER" id="PTHR43570:SF16">
    <property type="entry name" value="ALDEHYDE DEHYDROGENASE TYPE III, ISOFORM Q"/>
    <property type="match status" value="1"/>
</dbReference>
<evidence type="ECO:0000256" key="2">
    <source>
        <dbReference type="ARBA" id="ARBA00023002"/>
    </source>
</evidence>
<dbReference type="Proteomes" id="UP000006352">
    <property type="component" value="Unassembled WGS sequence"/>
</dbReference>
<evidence type="ECO:0000256" key="6">
    <source>
        <dbReference type="PROSITE-ProRule" id="PRU10007"/>
    </source>
</evidence>
<dbReference type="InterPro" id="IPR016163">
    <property type="entry name" value="Ald_DH_C"/>
</dbReference>
<feature type="active site" evidence="5">
    <location>
        <position position="252"/>
    </location>
</feature>
<dbReference type="HOGENOM" id="CLU_005391_3_1_1"/>
<evidence type="ECO:0000256" key="7">
    <source>
        <dbReference type="RuleBase" id="RU003345"/>
    </source>
</evidence>
<dbReference type="InterPro" id="IPR016162">
    <property type="entry name" value="Ald_DH_N"/>
</dbReference>
<dbReference type="GeneID" id="24099126"/>
<dbReference type="SUPFAM" id="SSF53720">
    <property type="entry name" value="ALDH-like"/>
    <property type="match status" value="1"/>
</dbReference>
<feature type="active site" evidence="5 6">
    <location>
        <position position="218"/>
    </location>
</feature>
<dbReference type="CDD" id="cd07135">
    <property type="entry name" value="ALDH_F14-YMR110C"/>
    <property type="match status" value="1"/>
</dbReference>
<evidence type="ECO:0000313" key="10">
    <source>
        <dbReference type="Proteomes" id="UP000006352"/>
    </source>
</evidence>
<dbReference type="RefSeq" id="XP_012183498.1">
    <property type="nucleotide sequence ID" value="XM_012328108.1"/>
</dbReference>
<dbReference type="GO" id="GO:0006081">
    <property type="term" value="P:aldehyde metabolic process"/>
    <property type="evidence" value="ECO:0007669"/>
    <property type="project" value="InterPro"/>
</dbReference>
<dbReference type="Pfam" id="PF00171">
    <property type="entry name" value="Aldedh"/>
    <property type="match status" value="1"/>
</dbReference>
<keyword evidence="10" id="KW-1185">Reference proteome</keyword>
<dbReference type="EMBL" id="HE797146">
    <property type="protein sequence ID" value="CCM04215.1"/>
    <property type="molecule type" value="Genomic_DNA"/>
</dbReference>
<gene>
    <name evidence="9" type="ORF">FIBRA_06382</name>
</gene>
<dbReference type="GO" id="GO:0004029">
    <property type="term" value="F:aldehyde dehydrogenase (NAD+) activity"/>
    <property type="evidence" value="ECO:0007669"/>
    <property type="project" value="TreeGrafter"/>
</dbReference>
<dbReference type="InterPro" id="IPR029510">
    <property type="entry name" value="Ald_DH_CS_GLU"/>
</dbReference>
<evidence type="ECO:0000256" key="3">
    <source>
        <dbReference type="ARBA" id="ARBA00023027"/>
    </source>
</evidence>
<dbReference type="FunFam" id="3.40.605.10:FF:000004">
    <property type="entry name" value="Aldehyde dehydrogenase"/>
    <property type="match status" value="1"/>
</dbReference>
<comment type="similarity">
    <text evidence="1 4 7">Belongs to the aldehyde dehydrogenase family.</text>
</comment>
<dbReference type="Gene3D" id="3.40.605.10">
    <property type="entry name" value="Aldehyde Dehydrogenase, Chain A, domain 1"/>
    <property type="match status" value="1"/>
</dbReference>
<organism evidence="9 10">
    <name type="scientific">Fibroporia radiculosa</name>
    <dbReference type="NCBI Taxonomy" id="599839"/>
    <lineage>
        <taxon>Eukaryota</taxon>
        <taxon>Fungi</taxon>
        <taxon>Dikarya</taxon>
        <taxon>Basidiomycota</taxon>
        <taxon>Agaricomycotina</taxon>
        <taxon>Agaricomycetes</taxon>
        <taxon>Polyporales</taxon>
        <taxon>Fibroporiaceae</taxon>
        <taxon>Fibroporia</taxon>
    </lineage>
</organism>
<dbReference type="Gene3D" id="3.40.309.10">
    <property type="entry name" value="Aldehyde Dehydrogenase, Chain A, domain 2"/>
    <property type="match status" value="1"/>
</dbReference>
<proteinExistence type="inferred from homology"/>
<evidence type="ECO:0000256" key="5">
    <source>
        <dbReference type="PIRSR" id="PIRSR036492-1"/>
    </source>
</evidence>
<evidence type="ECO:0000256" key="4">
    <source>
        <dbReference type="PIRNR" id="PIRNR036492"/>
    </source>
</evidence>
<evidence type="ECO:0000313" key="9">
    <source>
        <dbReference type="EMBL" id="CCM04215.1"/>
    </source>
</evidence>
<keyword evidence="3" id="KW-0520">NAD</keyword>
<dbReference type="GO" id="GO:0005737">
    <property type="term" value="C:cytoplasm"/>
    <property type="evidence" value="ECO:0007669"/>
    <property type="project" value="TreeGrafter"/>
</dbReference>
<dbReference type="OrthoDB" id="440325at2759"/>
<reference evidence="9 10" key="1">
    <citation type="journal article" date="2012" name="Appl. Environ. Microbiol.">
        <title>Short-read sequencing for genomic analysis of the brown rot fungus Fibroporia radiculosa.</title>
        <authorList>
            <person name="Tang J.D."/>
            <person name="Perkins A.D."/>
            <person name="Sonstegard T.S."/>
            <person name="Schroeder S.G."/>
            <person name="Burgess S.C."/>
            <person name="Diehl S.V."/>
        </authorList>
    </citation>
    <scope>NUCLEOTIDE SEQUENCE [LARGE SCALE GENOMIC DNA]</scope>
    <source>
        <strain evidence="9 10">TFFH 294</strain>
    </source>
</reference>
<dbReference type="STRING" id="599839.J4GSM8"/>
<dbReference type="InterPro" id="IPR016161">
    <property type="entry name" value="Ald_DH/histidinol_DH"/>
</dbReference>
<dbReference type="InterPro" id="IPR012394">
    <property type="entry name" value="Aldehyde_DH_NAD(P)"/>
</dbReference>
<accession>J4GSM8</accession>
<dbReference type="PIRSF" id="PIRSF036492">
    <property type="entry name" value="ALDH"/>
    <property type="match status" value="1"/>
</dbReference>
<protein>
    <recommendedName>
        <fullName evidence="4">Aldehyde dehydrogenase</fullName>
    </recommendedName>
</protein>
<dbReference type="InParanoid" id="J4GSM8"/>
<dbReference type="PANTHER" id="PTHR43570">
    <property type="entry name" value="ALDEHYDE DEHYDROGENASE"/>
    <property type="match status" value="1"/>
</dbReference>
<name>J4GSM8_9APHY</name>
<dbReference type="AlphaFoldDB" id="J4GSM8"/>
<dbReference type="FunFam" id="3.40.309.10:FF:000003">
    <property type="entry name" value="Aldehyde dehydrogenase"/>
    <property type="match status" value="1"/>
</dbReference>
<dbReference type="InterPro" id="IPR015590">
    <property type="entry name" value="Aldehyde_DH_dom"/>
</dbReference>